<gene>
    <name evidence="3" type="ORF">GV829_01860</name>
</gene>
<name>A0A6M4AWI2_9SPHN</name>
<dbReference type="KEGG" id="slan:GV829_01860"/>
<evidence type="ECO:0000259" key="2">
    <source>
        <dbReference type="SMART" id="SM00903"/>
    </source>
</evidence>
<reference evidence="3 4" key="1">
    <citation type="submission" date="2020-01" db="EMBL/GenBank/DDBJ databases">
        <title>Sphingomonas sp. strain CSW-10.</title>
        <authorList>
            <person name="Chen W.-M."/>
        </authorList>
    </citation>
    <scope>NUCLEOTIDE SEQUENCE [LARGE SCALE GENOMIC DNA]</scope>
    <source>
        <strain evidence="3 4">CSW-10</strain>
    </source>
</reference>
<dbReference type="PANTHER" id="PTHR30466">
    <property type="entry name" value="FLAVIN REDUCTASE"/>
    <property type="match status" value="1"/>
</dbReference>
<dbReference type="Gene3D" id="2.30.110.10">
    <property type="entry name" value="Electron Transport, Fmn-binding Protein, Chain A"/>
    <property type="match status" value="1"/>
</dbReference>
<evidence type="ECO:0000313" key="4">
    <source>
        <dbReference type="Proteomes" id="UP000503018"/>
    </source>
</evidence>
<dbReference type="EMBL" id="CP053015">
    <property type="protein sequence ID" value="QJQ31341.1"/>
    <property type="molecule type" value="Genomic_DNA"/>
</dbReference>
<dbReference type="Proteomes" id="UP000503018">
    <property type="component" value="Chromosome"/>
</dbReference>
<dbReference type="RefSeq" id="WP_169943558.1">
    <property type="nucleotide sequence ID" value="NZ_CP053015.1"/>
</dbReference>
<dbReference type="PANTHER" id="PTHR30466:SF1">
    <property type="entry name" value="FMN REDUCTASE (NADH) RUTF"/>
    <property type="match status" value="1"/>
</dbReference>
<keyword evidence="1" id="KW-0560">Oxidoreductase</keyword>
<evidence type="ECO:0000256" key="1">
    <source>
        <dbReference type="ARBA" id="ARBA00023002"/>
    </source>
</evidence>
<organism evidence="3 4">
    <name type="scientific">Sphingomonas lacunae</name>
    <dbReference type="NCBI Taxonomy" id="2698828"/>
    <lineage>
        <taxon>Bacteria</taxon>
        <taxon>Pseudomonadati</taxon>
        <taxon>Pseudomonadota</taxon>
        <taxon>Alphaproteobacteria</taxon>
        <taxon>Sphingomonadales</taxon>
        <taxon>Sphingomonadaceae</taxon>
        <taxon>Sphingomonas</taxon>
    </lineage>
</organism>
<dbReference type="InterPro" id="IPR012349">
    <property type="entry name" value="Split_barrel_FMN-bd"/>
</dbReference>
<dbReference type="SUPFAM" id="SSF50475">
    <property type="entry name" value="FMN-binding split barrel"/>
    <property type="match status" value="1"/>
</dbReference>
<dbReference type="AlphaFoldDB" id="A0A6M4AWI2"/>
<dbReference type="Pfam" id="PF01613">
    <property type="entry name" value="Flavin_Reduct"/>
    <property type="match status" value="1"/>
</dbReference>
<dbReference type="GO" id="GO:0006208">
    <property type="term" value="P:pyrimidine nucleobase catabolic process"/>
    <property type="evidence" value="ECO:0007669"/>
    <property type="project" value="TreeGrafter"/>
</dbReference>
<keyword evidence="4" id="KW-1185">Reference proteome</keyword>
<dbReference type="SMART" id="SM00903">
    <property type="entry name" value="Flavin_Reduct"/>
    <property type="match status" value="1"/>
</dbReference>
<dbReference type="InterPro" id="IPR002563">
    <property type="entry name" value="Flavin_Rdtase-like_dom"/>
</dbReference>
<dbReference type="InterPro" id="IPR050268">
    <property type="entry name" value="NADH-dep_flavin_reductase"/>
</dbReference>
<evidence type="ECO:0000313" key="3">
    <source>
        <dbReference type="EMBL" id="QJQ31341.1"/>
    </source>
</evidence>
<dbReference type="GO" id="GO:0042602">
    <property type="term" value="F:riboflavin reductase (NADPH) activity"/>
    <property type="evidence" value="ECO:0007669"/>
    <property type="project" value="TreeGrafter"/>
</dbReference>
<feature type="domain" description="Flavin reductase like" evidence="2">
    <location>
        <begin position="20"/>
        <end position="164"/>
    </location>
</feature>
<sequence>MTEGYPLVPEDLPLRFRAAMRRLAASVAIVVAKGEEGPVGIAATSVTSLTVDPPAVLLCINRSTNLHQLLVPTAPLSVNLLSRSQQSVSAAFGGGVPQAERFIHGDWRYGTNGLPLLVGAQASLCCVIDAMLAYGTHSIVIARVLEATVSDEVSPLIYQDGAYL</sequence>
<accession>A0A6M4AWI2</accession>
<proteinExistence type="predicted"/>
<protein>
    <submittedName>
        <fullName evidence="3">Flavin reductase family protein</fullName>
    </submittedName>
</protein>
<dbReference type="GO" id="GO:0010181">
    <property type="term" value="F:FMN binding"/>
    <property type="evidence" value="ECO:0007669"/>
    <property type="project" value="InterPro"/>
</dbReference>